<dbReference type="Proteomes" id="UP001620645">
    <property type="component" value="Unassembled WGS sequence"/>
</dbReference>
<organism evidence="2 3">
    <name type="scientific">Heterodera schachtii</name>
    <name type="common">Sugarbeet cyst nematode worm</name>
    <name type="synonym">Tylenchus schachtii</name>
    <dbReference type="NCBI Taxonomy" id="97005"/>
    <lineage>
        <taxon>Eukaryota</taxon>
        <taxon>Metazoa</taxon>
        <taxon>Ecdysozoa</taxon>
        <taxon>Nematoda</taxon>
        <taxon>Chromadorea</taxon>
        <taxon>Rhabditida</taxon>
        <taxon>Tylenchina</taxon>
        <taxon>Tylenchomorpha</taxon>
        <taxon>Tylenchoidea</taxon>
        <taxon>Heteroderidae</taxon>
        <taxon>Heteroderinae</taxon>
        <taxon>Heterodera</taxon>
    </lineage>
</organism>
<evidence type="ECO:0000313" key="2">
    <source>
        <dbReference type="EMBL" id="KAL3088730.1"/>
    </source>
</evidence>
<proteinExistence type="predicted"/>
<keyword evidence="3" id="KW-1185">Reference proteome</keyword>
<gene>
    <name evidence="2" type="ORF">niasHS_008949</name>
</gene>
<feature type="domain" description="MULE transposase" evidence="1">
    <location>
        <begin position="174"/>
        <end position="271"/>
    </location>
</feature>
<dbReference type="AlphaFoldDB" id="A0ABD2JDR5"/>
<name>A0ABD2JDR5_HETSC</name>
<evidence type="ECO:0000313" key="3">
    <source>
        <dbReference type="Proteomes" id="UP001620645"/>
    </source>
</evidence>
<dbReference type="InterPro" id="IPR018289">
    <property type="entry name" value="MULE_transposase_dom"/>
</dbReference>
<dbReference type="Pfam" id="PF10551">
    <property type="entry name" value="MULE"/>
    <property type="match status" value="1"/>
</dbReference>
<protein>
    <recommendedName>
        <fullName evidence="1">MULE transposase domain-containing protein</fullName>
    </recommendedName>
</protein>
<sequence length="453" mass="52182">MLSDHTDNSNLCYKWTRAGMEQLTGLRYVCAGCRKLRDAKHVPKETPLPTRKAIGDQWVDDGPTHAHFCQPFERAKVQGEQERRKVQNELAMGSRENVASAKALYRAQTKRFMNVHTLQGLAQNDCRALWITLRARSAAPESPFYDELLMRYLDDDLAIFASPRQLQLLKKLAVIVSDGTFKQAPKGIYQVYRVFGFVAATHAVPLCTALMRGKSRVIYRRFWSTLRQELEDTEGELMISQANFDFEPASIEEFRLNFIHVHCKMCCFHVRQAMHRRIQRMGLANLYTSREQEGRAFQALLRKIGALQFAPPNHVNRSVHLIQQLINESELELVTTWVRNSIGSEFFSLFDVPVHRTINHAESYHGRQRWFYQPHQLLGRWLVNFQEVNHAEEESAVSIQEGRQPPSQPLAVTAEIDASIAREKADIMAFLDSDYEDEQFTETLRATMAVLDI</sequence>
<reference evidence="2 3" key="1">
    <citation type="submission" date="2024-10" db="EMBL/GenBank/DDBJ databases">
        <authorList>
            <person name="Kim D."/>
        </authorList>
    </citation>
    <scope>NUCLEOTIDE SEQUENCE [LARGE SCALE GENOMIC DNA]</scope>
    <source>
        <strain evidence="2">Taebaek</strain>
    </source>
</reference>
<accession>A0ABD2JDR5</accession>
<comment type="caution">
    <text evidence="2">The sequence shown here is derived from an EMBL/GenBank/DDBJ whole genome shotgun (WGS) entry which is preliminary data.</text>
</comment>
<evidence type="ECO:0000259" key="1">
    <source>
        <dbReference type="Pfam" id="PF10551"/>
    </source>
</evidence>
<dbReference type="EMBL" id="JBICCN010000156">
    <property type="protein sequence ID" value="KAL3088730.1"/>
    <property type="molecule type" value="Genomic_DNA"/>
</dbReference>